<gene>
    <name evidence="2" type="ORF">CYLTODRAFT_147293</name>
</gene>
<reference evidence="2 3" key="1">
    <citation type="journal article" date="2015" name="Fungal Genet. Biol.">
        <title>Evolution of novel wood decay mechanisms in Agaricales revealed by the genome sequences of Fistulina hepatica and Cylindrobasidium torrendii.</title>
        <authorList>
            <person name="Floudas D."/>
            <person name="Held B.W."/>
            <person name="Riley R."/>
            <person name="Nagy L.G."/>
            <person name="Koehler G."/>
            <person name="Ransdell A.S."/>
            <person name="Younus H."/>
            <person name="Chow J."/>
            <person name="Chiniquy J."/>
            <person name="Lipzen A."/>
            <person name="Tritt A."/>
            <person name="Sun H."/>
            <person name="Haridas S."/>
            <person name="LaButti K."/>
            <person name="Ohm R.A."/>
            <person name="Kues U."/>
            <person name="Blanchette R.A."/>
            <person name="Grigoriev I.V."/>
            <person name="Minto R.E."/>
            <person name="Hibbett D.S."/>
        </authorList>
    </citation>
    <scope>NUCLEOTIDE SEQUENCE [LARGE SCALE GENOMIC DNA]</scope>
    <source>
        <strain evidence="2 3">FP15055 ss-10</strain>
    </source>
</reference>
<accession>A0A0D7B0T8</accession>
<feature type="compositionally biased region" description="Low complexity" evidence="1">
    <location>
        <begin position="76"/>
        <end position="94"/>
    </location>
</feature>
<protein>
    <submittedName>
        <fullName evidence="2">Uncharacterized protein</fullName>
    </submittedName>
</protein>
<dbReference type="Proteomes" id="UP000054007">
    <property type="component" value="Unassembled WGS sequence"/>
</dbReference>
<proteinExistence type="predicted"/>
<keyword evidence="3" id="KW-1185">Reference proteome</keyword>
<evidence type="ECO:0000256" key="1">
    <source>
        <dbReference type="SAM" id="MobiDB-lite"/>
    </source>
</evidence>
<dbReference type="STRING" id="1314674.A0A0D7B0T8"/>
<feature type="region of interest" description="Disordered" evidence="1">
    <location>
        <begin position="52"/>
        <end position="102"/>
    </location>
</feature>
<evidence type="ECO:0000313" key="3">
    <source>
        <dbReference type="Proteomes" id="UP000054007"/>
    </source>
</evidence>
<dbReference type="EMBL" id="KN880718">
    <property type="protein sequence ID" value="KIY63141.1"/>
    <property type="molecule type" value="Genomic_DNA"/>
</dbReference>
<organism evidence="2 3">
    <name type="scientific">Cylindrobasidium torrendii FP15055 ss-10</name>
    <dbReference type="NCBI Taxonomy" id="1314674"/>
    <lineage>
        <taxon>Eukaryota</taxon>
        <taxon>Fungi</taxon>
        <taxon>Dikarya</taxon>
        <taxon>Basidiomycota</taxon>
        <taxon>Agaricomycotina</taxon>
        <taxon>Agaricomycetes</taxon>
        <taxon>Agaricomycetidae</taxon>
        <taxon>Agaricales</taxon>
        <taxon>Marasmiineae</taxon>
        <taxon>Physalacriaceae</taxon>
        <taxon>Cylindrobasidium</taxon>
    </lineage>
</organism>
<sequence length="159" mass="17293">MALARRIVYPKYEYDPNGIYENENVQQWAQYYAAGGLDPAGAVYFFSVPGITGEPEPTEDAAPEITTGPDQHSIMALGAESAGSSSSGHTRQSSPRGPRQRVRKGVLGLLEFLQITKRGKNKAPPYLGITSTTWTEPAVWIPEADTDIGPVPWDMPQGM</sequence>
<dbReference type="AlphaFoldDB" id="A0A0D7B0T8"/>
<dbReference type="OrthoDB" id="3068245at2759"/>
<evidence type="ECO:0000313" key="2">
    <source>
        <dbReference type="EMBL" id="KIY63141.1"/>
    </source>
</evidence>
<name>A0A0D7B0T8_9AGAR</name>